<dbReference type="KEGG" id="csx:CSING_09695"/>
<name>A0A0B6F2N0_9CORY</name>
<dbReference type="Gene3D" id="3.30.70.1200">
    <property type="entry name" value="Crispr-associated protein, domain 1"/>
    <property type="match status" value="1"/>
</dbReference>
<organism evidence="1 2">
    <name type="scientific">Corynebacterium singulare</name>
    <dbReference type="NCBI Taxonomy" id="161899"/>
    <lineage>
        <taxon>Bacteria</taxon>
        <taxon>Bacillati</taxon>
        <taxon>Actinomycetota</taxon>
        <taxon>Actinomycetes</taxon>
        <taxon>Mycobacteriales</taxon>
        <taxon>Corynebacteriaceae</taxon>
        <taxon>Corynebacterium</taxon>
    </lineage>
</organism>
<dbReference type="InterPro" id="IPR010179">
    <property type="entry name" value="CRISPR-assoc_prot_Cse3"/>
</dbReference>
<dbReference type="OrthoDB" id="9795689at2"/>
<dbReference type="HOGENOM" id="CLU_080982_0_1_11"/>
<dbReference type="Gene3D" id="3.30.70.1210">
    <property type="entry name" value="Crispr-associated protein, domain 2"/>
    <property type="match status" value="1"/>
</dbReference>
<dbReference type="EMBL" id="CP010827">
    <property type="protein sequence ID" value="AJI79454.1"/>
    <property type="molecule type" value="Genomic_DNA"/>
</dbReference>
<dbReference type="Proteomes" id="UP000031890">
    <property type="component" value="Chromosome"/>
</dbReference>
<accession>A0A0B6F2N0</accession>
<dbReference type="NCBIfam" id="TIGR01907">
    <property type="entry name" value="casE_Cse3"/>
    <property type="match status" value="1"/>
</dbReference>
<dbReference type="CDD" id="cd09727">
    <property type="entry name" value="Cas6_I-E"/>
    <property type="match status" value="1"/>
</dbReference>
<sequence>MTTLTKILINPQLRQGRKLLSNPHAMHAAVSAAFPPDIDNSDARILWRVDQNRHENVLYIVGSEKPTSAGIVEQAGYDTRPAQSLDYTRFLRTLQKGQRWRFELLANPTYSQSNNGKRGKVKAHVSVEHQLEWLYKRAEKAGFALAPRAHDEASDEERARWSLDDETAIVERRTLDFRKGENRRHIRIVTVRYRGTLEVTDPELLRATLTHGIGRARGYGCGLMTLAAVSS</sequence>
<dbReference type="SMART" id="SM01101">
    <property type="entry name" value="CRISPR_assoc"/>
    <property type="match status" value="1"/>
</dbReference>
<dbReference type="Pfam" id="PF08798">
    <property type="entry name" value="CRISPR_assoc"/>
    <property type="match status" value="1"/>
</dbReference>
<evidence type="ECO:0000313" key="2">
    <source>
        <dbReference type="Proteomes" id="UP000031890"/>
    </source>
</evidence>
<protein>
    <submittedName>
        <fullName evidence="1">CRISPR-associated protein Cas6/Cse3/CasE</fullName>
    </submittedName>
</protein>
<dbReference type="STRING" id="161899.CSING_09695"/>
<dbReference type="RefSeq" id="WP_042531754.1">
    <property type="nucleotide sequence ID" value="NZ_CP010827.1"/>
</dbReference>
<proteinExistence type="predicted"/>
<reference evidence="1 2" key="1">
    <citation type="journal article" date="2015" name="Genome Announc.">
        <title>Complete Genome Sequence and Annotation of Corynebacterium singulare DSM 44357, Isolated from a Human Semen Specimen.</title>
        <authorList>
            <person name="Merten M."/>
            <person name="Brinkrolf K."/>
            <person name="Albersmeier A."/>
            <person name="Kutter Y."/>
            <person name="Ruckert C."/>
            <person name="Tauch A."/>
        </authorList>
    </citation>
    <scope>NUCLEOTIDE SEQUENCE [LARGE SCALE GENOMIC DNA]</scope>
    <source>
        <strain evidence="1">IBS B52218</strain>
    </source>
</reference>
<gene>
    <name evidence="1" type="primary">casC</name>
    <name evidence="1" type="ORF">CSING_09695</name>
</gene>
<dbReference type="SUPFAM" id="SSF117987">
    <property type="entry name" value="CRISPR-associated protein"/>
    <property type="match status" value="2"/>
</dbReference>
<dbReference type="AlphaFoldDB" id="A0A0B6F2N0"/>
<evidence type="ECO:0000313" key="1">
    <source>
        <dbReference type="EMBL" id="AJI79454.1"/>
    </source>
</evidence>